<dbReference type="RefSeq" id="WP_179421223.1">
    <property type="nucleotide sequence ID" value="NZ_JACCAB010000001.1"/>
</dbReference>
<dbReference type="Proteomes" id="UP000573599">
    <property type="component" value="Unassembled WGS sequence"/>
</dbReference>
<reference evidence="4 5" key="1">
    <citation type="submission" date="2020-07" db="EMBL/GenBank/DDBJ databases">
        <title>Sequencing the genomes of 1000 actinobacteria strains.</title>
        <authorList>
            <person name="Klenk H.-P."/>
        </authorList>
    </citation>
    <scope>NUCLEOTIDE SEQUENCE [LARGE SCALE GENOMIC DNA]</scope>
    <source>
        <strain evidence="4 5">DSM 23987</strain>
    </source>
</reference>
<dbReference type="GO" id="GO:0016887">
    <property type="term" value="F:ATP hydrolysis activity"/>
    <property type="evidence" value="ECO:0007669"/>
    <property type="project" value="InterPro"/>
</dbReference>
<dbReference type="AlphaFoldDB" id="A0A852WNF2"/>
<keyword evidence="4" id="KW-0762">Sugar transport</keyword>
<organism evidence="4 5">
    <name type="scientific">Pedococcus badiiscoriae</name>
    <dbReference type="NCBI Taxonomy" id="642776"/>
    <lineage>
        <taxon>Bacteria</taxon>
        <taxon>Bacillati</taxon>
        <taxon>Actinomycetota</taxon>
        <taxon>Actinomycetes</taxon>
        <taxon>Micrococcales</taxon>
        <taxon>Intrasporangiaceae</taxon>
        <taxon>Pedococcus</taxon>
    </lineage>
</organism>
<gene>
    <name evidence="4" type="ORF">BJ986_001279</name>
</gene>
<dbReference type="CDD" id="cd03216">
    <property type="entry name" value="ABC_Carb_Monos_I"/>
    <property type="match status" value="1"/>
</dbReference>
<dbReference type="PANTHER" id="PTHR43790:SF8">
    <property type="entry name" value="SUGAR ABC TRANSPORTER ATP-BINDING PROTEIN"/>
    <property type="match status" value="1"/>
</dbReference>
<dbReference type="InterPro" id="IPR027417">
    <property type="entry name" value="P-loop_NTPase"/>
</dbReference>
<dbReference type="InterPro" id="IPR003439">
    <property type="entry name" value="ABC_transporter-like_ATP-bd"/>
</dbReference>
<evidence type="ECO:0000259" key="3">
    <source>
        <dbReference type="PROSITE" id="PS50893"/>
    </source>
</evidence>
<name>A0A852WNF2_9MICO</name>
<accession>A0A852WNF2</accession>
<comment type="caution">
    <text evidence="4">The sequence shown here is derived from an EMBL/GenBank/DDBJ whole genome shotgun (WGS) entry which is preliminary data.</text>
</comment>
<proteinExistence type="predicted"/>
<dbReference type="PROSITE" id="PS50893">
    <property type="entry name" value="ABC_TRANSPORTER_2"/>
    <property type="match status" value="1"/>
</dbReference>
<feature type="domain" description="ABC transporter" evidence="3">
    <location>
        <begin position="8"/>
        <end position="250"/>
    </location>
</feature>
<dbReference type="SUPFAM" id="SSF52540">
    <property type="entry name" value="P-loop containing nucleoside triphosphate hydrolases"/>
    <property type="match status" value="1"/>
</dbReference>
<protein>
    <submittedName>
        <fullName evidence="4">Simple sugar transport system ATP-binding protein</fullName>
    </submittedName>
</protein>
<dbReference type="Pfam" id="PF00005">
    <property type="entry name" value="ABC_tran"/>
    <property type="match status" value="1"/>
</dbReference>
<evidence type="ECO:0000256" key="2">
    <source>
        <dbReference type="ARBA" id="ARBA00022840"/>
    </source>
</evidence>
<evidence type="ECO:0000256" key="1">
    <source>
        <dbReference type="ARBA" id="ARBA00022741"/>
    </source>
</evidence>
<evidence type="ECO:0000313" key="5">
    <source>
        <dbReference type="Proteomes" id="UP000573599"/>
    </source>
</evidence>
<dbReference type="EMBL" id="JACCAB010000001">
    <property type="protein sequence ID" value="NYG06792.1"/>
    <property type="molecule type" value="Genomic_DNA"/>
</dbReference>
<keyword evidence="1" id="KW-0547">Nucleotide-binding</keyword>
<dbReference type="GO" id="GO:0005524">
    <property type="term" value="F:ATP binding"/>
    <property type="evidence" value="ECO:0007669"/>
    <property type="project" value="UniProtKB-KW"/>
</dbReference>
<keyword evidence="2 4" id="KW-0067">ATP-binding</keyword>
<evidence type="ECO:0000313" key="4">
    <source>
        <dbReference type="EMBL" id="NYG06792.1"/>
    </source>
</evidence>
<dbReference type="SMART" id="SM00382">
    <property type="entry name" value="AAA"/>
    <property type="match status" value="1"/>
</dbReference>
<dbReference type="InterPro" id="IPR050107">
    <property type="entry name" value="ABC_carbohydrate_import_ATPase"/>
</dbReference>
<sequence>MAETSYLLEARGIVKSYGHVQVLRETDFHAAPGRVTALIGDNGAGKSTLVKILSGVMPPQGGTILMNGKEVEFQSPTHARDCGIETVYQDLALAPDLGPAENAYIGRELLMPGLLGKLGVLDKKRMRREAFKTFTSLGTDVKDMDASVAALSGGQRQSVAICRSVMWAKGLVFMDEPTAALGVRQTRRVLDLIRRVADEGVAVVLISHNMPEVLEVSDSIQVLRLGRRVAEFTNSATVDDLVGAMTGSLDVAS</sequence>
<keyword evidence="4" id="KW-0813">Transport</keyword>
<dbReference type="PANTHER" id="PTHR43790">
    <property type="entry name" value="CARBOHYDRATE TRANSPORT ATP-BINDING PROTEIN MG119-RELATED"/>
    <property type="match status" value="1"/>
</dbReference>
<dbReference type="Gene3D" id="3.40.50.300">
    <property type="entry name" value="P-loop containing nucleotide triphosphate hydrolases"/>
    <property type="match status" value="1"/>
</dbReference>
<dbReference type="InterPro" id="IPR003593">
    <property type="entry name" value="AAA+_ATPase"/>
</dbReference>
<keyword evidence="5" id="KW-1185">Reference proteome</keyword>